<dbReference type="PaxDb" id="3708-A0A078F2K1"/>
<evidence type="ECO:0000313" key="2">
    <source>
        <dbReference type="EMBL" id="CDY07322.1"/>
    </source>
</evidence>
<dbReference type="Gramene" id="CDY07322">
    <property type="protein sequence ID" value="CDY07322"/>
    <property type="gene ID" value="GSBRNA2T00124232001"/>
</dbReference>
<proteinExistence type="predicted"/>
<feature type="compositionally biased region" description="Basic residues" evidence="1">
    <location>
        <begin position="18"/>
        <end position="33"/>
    </location>
</feature>
<feature type="compositionally biased region" description="Polar residues" evidence="1">
    <location>
        <begin position="86"/>
        <end position="95"/>
    </location>
</feature>
<dbReference type="Proteomes" id="UP000028999">
    <property type="component" value="Unassembled WGS sequence"/>
</dbReference>
<sequence>MVKTQEELARKASEVSSRRRHGLSATKRSRKKKNVSDQRRPWLQSQYIPIAPANLLSFRSDVHRSTVNNARLARQNRRLPMRSRRNANLPQQDIQPRQAPILPDQVDDIDVDSPEQGSRGSGDALLWQSELRLHAGGEYSIAVLQVSSATYVGFYDGHGGPEASNVETTRRRRVFDRVFDRGAATLSTDHNVAVEEVRKEVKVIFDAYLKRKLA</sequence>
<dbReference type="STRING" id="3708.A0A078F2K1"/>
<dbReference type="EMBL" id="LK031977">
    <property type="protein sequence ID" value="CDY07322.1"/>
    <property type="molecule type" value="Genomic_DNA"/>
</dbReference>
<accession>A0A078F2K1</accession>
<feature type="region of interest" description="Disordered" evidence="1">
    <location>
        <begin position="69"/>
        <end position="121"/>
    </location>
</feature>
<gene>
    <name evidence="2" type="primary">BnaC05g26840D</name>
    <name evidence="2" type="ORF">GSBRNA2T00124232001</name>
</gene>
<evidence type="ECO:0000256" key="1">
    <source>
        <dbReference type="SAM" id="MobiDB-lite"/>
    </source>
</evidence>
<feature type="compositionally biased region" description="Basic and acidic residues" evidence="1">
    <location>
        <begin position="1"/>
        <end position="17"/>
    </location>
</feature>
<feature type="compositionally biased region" description="Basic residues" evidence="1">
    <location>
        <begin position="74"/>
        <end position="85"/>
    </location>
</feature>
<name>A0A078F2K1_BRANA</name>
<feature type="region of interest" description="Disordered" evidence="1">
    <location>
        <begin position="1"/>
        <end position="40"/>
    </location>
</feature>
<organism evidence="2 3">
    <name type="scientific">Brassica napus</name>
    <name type="common">Rape</name>
    <dbReference type="NCBI Taxonomy" id="3708"/>
    <lineage>
        <taxon>Eukaryota</taxon>
        <taxon>Viridiplantae</taxon>
        <taxon>Streptophyta</taxon>
        <taxon>Embryophyta</taxon>
        <taxon>Tracheophyta</taxon>
        <taxon>Spermatophyta</taxon>
        <taxon>Magnoliopsida</taxon>
        <taxon>eudicotyledons</taxon>
        <taxon>Gunneridae</taxon>
        <taxon>Pentapetalae</taxon>
        <taxon>rosids</taxon>
        <taxon>malvids</taxon>
        <taxon>Brassicales</taxon>
        <taxon>Brassicaceae</taxon>
        <taxon>Brassiceae</taxon>
        <taxon>Brassica</taxon>
    </lineage>
</organism>
<protein>
    <submittedName>
        <fullName evidence="2">BnaC05g26840D protein</fullName>
    </submittedName>
</protein>
<dbReference type="AlphaFoldDB" id="A0A078F2K1"/>
<evidence type="ECO:0000313" key="3">
    <source>
        <dbReference type="Proteomes" id="UP000028999"/>
    </source>
</evidence>
<reference evidence="2 3" key="1">
    <citation type="journal article" date="2014" name="Science">
        <title>Plant genetics. Early allopolyploid evolution in the post-Neolithic Brassica napus oilseed genome.</title>
        <authorList>
            <person name="Chalhoub B."/>
            <person name="Denoeud F."/>
            <person name="Liu S."/>
            <person name="Parkin I.A."/>
            <person name="Tang H."/>
            <person name="Wang X."/>
            <person name="Chiquet J."/>
            <person name="Belcram H."/>
            <person name="Tong C."/>
            <person name="Samans B."/>
            <person name="Correa M."/>
            <person name="Da Silva C."/>
            <person name="Just J."/>
            <person name="Falentin C."/>
            <person name="Koh C.S."/>
            <person name="Le Clainche I."/>
            <person name="Bernard M."/>
            <person name="Bento P."/>
            <person name="Noel B."/>
            <person name="Labadie K."/>
            <person name="Alberti A."/>
            <person name="Charles M."/>
            <person name="Arnaud D."/>
            <person name="Guo H."/>
            <person name="Daviaud C."/>
            <person name="Alamery S."/>
            <person name="Jabbari K."/>
            <person name="Zhao M."/>
            <person name="Edger P.P."/>
            <person name="Chelaifa H."/>
            <person name="Tack D."/>
            <person name="Lassalle G."/>
            <person name="Mestiri I."/>
            <person name="Schnel N."/>
            <person name="Le Paslier M.C."/>
            <person name="Fan G."/>
            <person name="Renault V."/>
            <person name="Bayer P.E."/>
            <person name="Golicz A.A."/>
            <person name="Manoli S."/>
            <person name="Lee T.H."/>
            <person name="Thi V.H."/>
            <person name="Chalabi S."/>
            <person name="Hu Q."/>
            <person name="Fan C."/>
            <person name="Tollenaere R."/>
            <person name="Lu Y."/>
            <person name="Battail C."/>
            <person name="Shen J."/>
            <person name="Sidebottom C.H."/>
            <person name="Wang X."/>
            <person name="Canaguier A."/>
            <person name="Chauveau A."/>
            <person name="Berard A."/>
            <person name="Deniot G."/>
            <person name="Guan M."/>
            <person name="Liu Z."/>
            <person name="Sun F."/>
            <person name="Lim Y.P."/>
            <person name="Lyons E."/>
            <person name="Town C.D."/>
            <person name="Bancroft I."/>
            <person name="Wang X."/>
            <person name="Meng J."/>
            <person name="Ma J."/>
            <person name="Pires J.C."/>
            <person name="King G.J."/>
            <person name="Brunel D."/>
            <person name="Delourme R."/>
            <person name="Renard M."/>
            <person name="Aury J.M."/>
            <person name="Adams K.L."/>
            <person name="Batley J."/>
            <person name="Snowdon R.J."/>
            <person name="Tost J."/>
            <person name="Edwards D."/>
            <person name="Zhou Y."/>
            <person name="Hua W."/>
            <person name="Sharpe A.G."/>
            <person name="Paterson A.H."/>
            <person name="Guan C."/>
            <person name="Wincker P."/>
        </authorList>
    </citation>
    <scope>NUCLEOTIDE SEQUENCE [LARGE SCALE GENOMIC DNA]</scope>
    <source>
        <strain evidence="3">cv. Darmor-bzh</strain>
    </source>
</reference>
<keyword evidence="3" id="KW-1185">Reference proteome</keyword>